<keyword evidence="8 9" id="KW-0472">Membrane</keyword>
<dbReference type="HOGENOM" id="CLU_113663_0_2_4"/>
<dbReference type="NCBIfam" id="NF004371">
    <property type="entry name" value="PRK05740.1-1"/>
    <property type="match status" value="1"/>
</dbReference>
<dbReference type="InterPro" id="IPR038379">
    <property type="entry name" value="SecE_sf"/>
</dbReference>
<dbReference type="GO" id="GO:0008320">
    <property type="term" value="F:protein transmembrane transporter activity"/>
    <property type="evidence" value="ECO:0007669"/>
    <property type="project" value="InterPro"/>
</dbReference>
<dbReference type="GO" id="GO:0043952">
    <property type="term" value="P:protein transport by the Sec complex"/>
    <property type="evidence" value="ECO:0007669"/>
    <property type="project" value="TreeGrafter"/>
</dbReference>
<dbReference type="RefSeq" id="WP_015389208.1">
    <property type="nucleotide sequence ID" value="NC_020283.1"/>
</dbReference>
<keyword evidence="3" id="KW-1003">Cell membrane</keyword>
<feature type="transmembrane region" description="Helical" evidence="9">
    <location>
        <begin position="89"/>
        <end position="110"/>
    </location>
</feature>
<keyword evidence="2" id="KW-0813">Transport</keyword>
<keyword evidence="7" id="KW-0811">Translocation</keyword>
<evidence type="ECO:0000256" key="3">
    <source>
        <dbReference type="ARBA" id="ARBA00022475"/>
    </source>
</evidence>
<feature type="transmembrane region" description="Helical" evidence="9">
    <location>
        <begin position="40"/>
        <end position="60"/>
    </location>
</feature>
<dbReference type="InterPro" id="IPR005807">
    <property type="entry name" value="SecE_bac"/>
</dbReference>
<evidence type="ECO:0000256" key="4">
    <source>
        <dbReference type="ARBA" id="ARBA00022692"/>
    </source>
</evidence>
<dbReference type="KEGG" id="kct:CDEE_0202"/>
<dbReference type="PANTHER" id="PTHR33910">
    <property type="entry name" value="PROTEIN TRANSLOCASE SUBUNIT SECE"/>
    <property type="match status" value="1"/>
</dbReference>
<dbReference type="AlphaFoldDB" id="M1LXV3"/>
<evidence type="ECO:0000256" key="1">
    <source>
        <dbReference type="ARBA" id="ARBA00004370"/>
    </source>
</evidence>
<dbReference type="Gene3D" id="1.20.5.1030">
    <property type="entry name" value="Preprotein translocase secy subunit"/>
    <property type="match status" value="1"/>
</dbReference>
<dbReference type="GO" id="GO:0006605">
    <property type="term" value="P:protein targeting"/>
    <property type="evidence" value="ECO:0007669"/>
    <property type="project" value="InterPro"/>
</dbReference>
<dbReference type="Pfam" id="PF00584">
    <property type="entry name" value="SecE"/>
    <property type="match status" value="1"/>
</dbReference>
<name>M1LXV3_9PROT</name>
<sequence>MSNSNLENSVGFTDKLKFFLSVLLFLSSFISFSFLNNRSFYERLLVFVFFVVLSVTLFAFSKQGRSLICFVKDSFFEVKLMSWPQRKESLRMTLVVFVFAFAVSLFILIIDKCIEYLLYVLFLGWK</sequence>
<feature type="transmembrane region" description="Helical" evidence="9">
    <location>
        <begin position="16"/>
        <end position="34"/>
    </location>
</feature>
<evidence type="ECO:0000313" key="11">
    <source>
        <dbReference type="Proteomes" id="UP000011686"/>
    </source>
</evidence>
<reference evidence="10 11" key="1">
    <citation type="journal article" date="2013" name="Genome Biol. Evol.">
        <title>Genome evolution and phylogenomic analysis of candidatus kinetoplastibacterium, the betaproteobacterial endosymbionts of strigomonas and angomonas.</title>
        <authorList>
            <person name="Alves J.M."/>
            <person name="Serrano M.G."/>
            <person name="Maia da Silva F."/>
            <person name="Voegtly L.J."/>
            <person name="Matveyev A.V."/>
            <person name="Teixeira M.M."/>
            <person name="Camargo E.P."/>
            <person name="Buck G.A."/>
        </authorList>
    </citation>
    <scope>NUCLEOTIDE SEQUENCE [LARGE SCALE GENOMIC DNA]</scope>
    <source>
        <strain evidence="10 11">TCC036E</strain>
    </source>
</reference>
<keyword evidence="5" id="KW-0653">Protein transport</keyword>
<evidence type="ECO:0000256" key="2">
    <source>
        <dbReference type="ARBA" id="ARBA00022448"/>
    </source>
</evidence>
<gene>
    <name evidence="10" type="ORF">CDEE_0202</name>
</gene>
<evidence type="ECO:0000256" key="5">
    <source>
        <dbReference type="ARBA" id="ARBA00022927"/>
    </source>
</evidence>
<protein>
    <submittedName>
        <fullName evidence="10">Preprotein translocase subunit SecE</fullName>
    </submittedName>
</protein>
<dbReference type="GO" id="GO:0006886">
    <property type="term" value="P:intracellular protein transport"/>
    <property type="evidence" value="ECO:0007669"/>
    <property type="project" value="InterPro"/>
</dbReference>
<organism evidence="10 11">
    <name type="scientific">Candidatus Kinetoplastidibacterium crithidiae TCC036E</name>
    <dbReference type="NCBI Taxonomy" id="1208918"/>
    <lineage>
        <taxon>Bacteria</taxon>
        <taxon>Pseudomonadati</taxon>
        <taxon>Pseudomonadota</taxon>
        <taxon>Betaproteobacteria</taxon>
        <taxon>Candidatus Kinetoplastidibacterium</taxon>
    </lineage>
</organism>
<evidence type="ECO:0000313" key="10">
    <source>
        <dbReference type="EMBL" id="AGF48024.1"/>
    </source>
</evidence>
<dbReference type="PRINTS" id="PR01650">
    <property type="entry name" value="SECETRNLCASE"/>
</dbReference>
<dbReference type="PATRIC" id="fig|1208918.3.peg.724"/>
<keyword evidence="11" id="KW-1185">Reference proteome</keyword>
<evidence type="ECO:0000256" key="7">
    <source>
        <dbReference type="ARBA" id="ARBA00023010"/>
    </source>
</evidence>
<dbReference type="InterPro" id="IPR001901">
    <property type="entry name" value="Translocase_SecE/Sec61-g"/>
</dbReference>
<dbReference type="GO" id="GO:0005886">
    <property type="term" value="C:plasma membrane"/>
    <property type="evidence" value="ECO:0007669"/>
    <property type="project" value="TreeGrafter"/>
</dbReference>
<keyword evidence="4 9" id="KW-0812">Transmembrane</keyword>
<dbReference type="STRING" id="1208918.CDEE_0202"/>
<proteinExistence type="predicted"/>
<comment type="subcellular location">
    <subcellularLocation>
        <location evidence="1">Membrane</location>
    </subcellularLocation>
</comment>
<dbReference type="Proteomes" id="UP000011686">
    <property type="component" value="Chromosome"/>
</dbReference>
<dbReference type="NCBIfam" id="TIGR00964">
    <property type="entry name" value="secE_bact"/>
    <property type="match status" value="1"/>
</dbReference>
<dbReference type="PANTHER" id="PTHR33910:SF1">
    <property type="entry name" value="PROTEIN TRANSLOCASE SUBUNIT SECE"/>
    <property type="match status" value="1"/>
</dbReference>
<keyword evidence="6 9" id="KW-1133">Transmembrane helix</keyword>
<accession>M1LXV3</accession>
<dbReference type="EMBL" id="CP003804">
    <property type="protein sequence ID" value="AGF48024.1"/>
    <property type="molecule type" value="Genomic_DNA"/>
</dbReference>
<evidence type="ECO:0000256" key="6">
    <source>
        <dbReference type="ARBA" id="ARBA00022989"/>
    </source>
</evidence>
<evidence type="ECO:0000256" key="9">
    <source>
        <dbReference type="SAM" id="Phobius"/>
    </source>
</evidence>
<dbReference type="eggNOG" id="COG0690">
    <property type="taxonomic scope" value="Bacteria"/>
</dbReference>
<dbReference type="GO" id="GO:0009306">
    <property type="term" value="P:protein secretion"/>
    <property type="evidence" value="ECO:0007669"/>
    <property type="project" value="InterPro"/>
</dbReference>
<evidence type="ECO:0000256" key="8">
    <source>
        <dbReference type="ARBA" id="ARBA00023136"/>
    </source>
</evidence>